<evidence type="ECO:0000313" key="5">
    <source>
        <dbReference type="Proteomes" id="UP000277671"/>
    </source>
</evidence>
<gene>
    <name evidence="4" type="ORF">BDK92_2473</name>
</gene>
<proteinExistence type="predicted"/>
<evidence type="ECO:0000313" key="4">
    <source>
        <dbReference type="EMBL" id="RKR88166.1"/>
    </source>
</evidence>
<dbReference type="InterPro" id="IPR001647">
    <property type="entry name" value="HTH_TetR"/>
</dbReference>
<dbReference type="GO" id="GO:0003700">
    <property type="term" value="F:DNA-binding transcription factor activity"/>
    <property type="evidence" value="ECO:0007669"/>
    <property type="project" value="TreeGrafter"/>
</dbReference>
<dbReference type="PROSITE" id="PS01081">
    <property type="entry name" value="HTH_TETR_1"/>
    <property type="match status" value="1"/>
</dbReference>
<keyword evidence="5" id="KW-1185">Reference proteome</keyword>
<dbReference type="InterPro" id="IPR009057">
    <property type="entry name" value="Homeodomain-like_sf"/>
</dbReference>
<dbReference type="GO" id="GO:0000976">
    <property type="term" value="F:transcription cis-regulatory region binding"/>
    <property type="evidence" value="ECO:0007669"/>
    <property type="project" value="TreeGrafter"/>
</dbReference>
<name>A0A495JGN9_9ACTN</name>
<dbReference type="AlphaFoldDB" id="A0A495JGN9"/>
<comment type="caution">
    <text evidence="4">The sequence shown here is derived from an EMBL/GenBank/DDBJ whole genome shotgun (WGS) entry which is preliminary data.</text>
</comment>
<protein>
    <submittedName>
        <fullName evidence="4">TetR family transcriptional regulator</fullName>
    </submittedName>
</protein>
<accession>A0A495JGN9</accession>
<sequence length="218" mass="24497">MSPRSPRVNVQMRHRSQERIIGAALEVFAAHGYEGATISQITERAQVSRGLISYYFASKRDLLEAVLGRWLDSVLSMLDDQGEDVPADRLLATVIDRALLGAREFLGMQRLMLCLMLQPGTREVFAKVERSRAVAVRAFEERLRAIFKARGAADPALEEVLLRSLLEGVVYKLAVYEDTYPLADVRPRLYELYQLGEPSPLPLPPDDFRVTDGLRAPV</sequence>
<dbReference type="Pfam" id="PF00440">
    <property type="entry name" value="TetR_N"/>
    <property type="match status" value="1"/>
</dbReference>
<evidence type="ECO:0000256" key="2">
    <source>
        <dbReference type="PROSITE-ProRule" id="PRU00335"/>
    </source>
</evidence>
<dbReference type="Proteomes" id="UP000277671">
    <property type="component" value="Unassembled WGS sequence"/>
</dbReference>
<dbReference type="PROSITE" id="PS50977">
    <property type="entry name" value="HTH_TETR_2"/>
    <property type="match status" value="1"/>
</dbReference>
<reference evidence="4 5" key="1">
    <citation type="submission" date="2018-10" db="EMBL/GenBank/DDBJ databases">
        <title>Sequencing the genomes of 1000 actinobacteria strains.</title>
        <authorList>
            <person name="Klenk H.-P."/>
        </authorList>
    </citation>
    <scope>NUCLEOTIDE SEQUENCE [LARGE SCALE GENOMIC DNA]</scope>
    <source>
        <strain evidence="4 5">DSM 45175</strain>
    </source>
</reference>
<keyword evidence="1 2" id="KW-0238">DNA-binding</keyword>
<dbReference type="PANTHER" id="PTHR30055:SF226">
    <property type="entry name" value="HTH-TYPE TRANSCRIPTIONAL REGULATOR PKSA"/>
    <property type="match status" value="1"/>
</dbReference>
<dbReference type="SUPFAM" id="SSF46689">
    <property type="entry name" value="Homeodomain-like"/>
    <property type="match status" value="1"/>
</dbReference>
<dbReference type="Gene3D" id="1.10.357.10">
    <property type="entry name" value="Tetracycline Repressor, domain 2"/>
    <property type="match status" value="1"/>
</dbReference>
<organism evidence="4 5">
    <name type="scientific">Micromonospora pisi</name>
    <dbReference type="NCBI Taxonomy" id="589240"/>
    <lineage>
        <taxon>Bacteria</taxon>
        <taxon>Bacillati</taxon>
        <taxon>Actinomycetota</taxon>
        <taxon>Actinomycetes</taxon>
        <taxon>Micromonosporales</taxon>
        <taxon>Micromonosporaceae</taxon>
        <taxon>Micromonospora</taxon>
    </lineage>
</organism>
<feature type="domain" description="HTH tetR-type" evidence="3">
    <location>
        <begin position="14"/>
        <end position="74"/>
    </location>
</feature>
<feature type="DNA-binding region" description="H-T-H motif" evidence="2">
    <location>
        <begin position="37"/>
        <end position="56"/>
    </location>
</feature>
<dbReference type="InterPro" id="IPR023772">
    <property type="entry name" value="DNA-bd_HTH_TetR-type_CS"/>
</dbReference>
<evidence type="ECO:0000259" key="3">
    <source>
        <dbReference type="PROSITE" id="PS50977"/>
    </source>
</evidence>
<evidence type="ECO:0000256" key="1">
    <source>
        <dbReference type="ARBA" id="ARBA00023125"/>
    </source>
</evidence>
<dbReference type="PANTHER" id="PTHR30055">
    <property type="entry name" value="HTH-TYPE TRANSCRIPTIONAL REGULATOR RUTR"/>
    <property type="match status" value="1"/>
</dbReference>
<dbReference type="InterPro" id="IPR050109">
    <property type="entry name" value="HTH-type_TetR-like_transc_reg"/>
</dbReference>
<dbReference type="EMBL" id="RBKT01000001">
    <property type="protein sequence ID" value="RKR88166.1"/>
    <property type="molecule type" value="Genomic_DNA"/>
</dbReference>
<dbReference type="PRINTS" id="PR00455">
    <property type="entry name" value="HTHTETR"/>
</dbReference>